<dbReference type="Pfam" id="PF13585">
    <property type="entry name" value="CHU_C"/>
    <property type="match status" value="1"/>
</dbReference>
<protein>
    <submittedName>
        <fullName evidence="3">Gliding motility-associated C-terminal domain-containing protein</fullName>
    </submittedName>
</protein>
<evidence type="ECO:0000313" key="4">
    <source>
        <dbReference type="Proteomes" id="UP000772618"/>
    </source>
</evidence>
<dbReference type="EMBL" id="JAHESD010000005">
    <property type="protein sequence ID" value="MBT1702323.1"/>
    <property type="molecule type" value="Genomic_DNA"/>
</dbReference>
<organism evidence="3 4">
    <name type="scientific">Chryseosolibacter indicus</name>
    <dbReference type="NCBI Taxonomy" id="2782351"/>
    <lineage>
        <taxon>Bacteria</taxon>
        <taxon>Pseudomonadati</taxon>
        <taxon>Bacteroidota</taxon>
        <taxon>Cytophagia</taxon>
        <taxon>Cytophagales</taxon>
        <taxon>Chryseotaleaceae</taxon>
        <taxon>Chryseosolibacter</taxon>
    </lineage>
</organism>
<keyword evidence="1" id="KW-0732">Signal</keyword>
<accession>A0ABS5VMS8</accession>
<sequence length="975" mass="108342">MKPSLLRILYLSLVILLISAYSAQATHLRAGEITVRRDACNSLKFWITITVFTNTINTNVLFGGEDDILDFGDGGDPDRDGRPGILVPETQNTLRPDLGEGIATASFTYEYTYRGNGTYIISYSEPNRNAGVVNMDGSVNTRFYIETKIITDPFYGCNENTPVLGVPPIDRGCTGVAWFHNPGAYDLDGDSLSYEMVIPFRARQTTVVNYRDPNNPKFYSNFNTGNEQKNGAPTFNINPVDGTITWDAPGAAGEYNIAFIIKEWRFVEGRWRELGFVRRDMQIIIEDCDNERPDLIVPEDICVEAGTTIDETILGIDPDNDNVRIEAFSEIFNFTENAATYSPKPATFQPSLPPAQLKFHWQTTCAHVKSQPYQVVLKITDKSPTGSSLVTFKTWLIRVVGPPPQWVNAGLVANQSAALQWDNYFCNNAESMQIWRRVDSNPFEPDTCQTGMPPNLGYTLVDVIQMRDANNNPVTSYTDTNNGKGLAPGAKYCYRLVAIFPEPKGGESYVSSEVCLDQVPITAPVITNVSVQETSTTSGKIEVKWIAPKDAPGGPFTYEVFRAEGFTGNADIVSVATTTGLTFIDQNINTENRIYNYRILARDNNGALVDTSAVASTVRLEAQSQLNRIQLTWSADVPWSNQVPGLKHRIYRGEEGATLPGDLQLITELDVLTTGLIYTDEGQHNGVPLDRGTTYCYVVETVGSYGSTDPDLQGPFFNFSQIICTRPGDENPPCKPATPLAHEPVNCDDYVGRLETCNNSISISNTIKWSRPAGDCDDDISFYRVYVSPTSNGIFVPLVDRTGNFLQVRDTFYVHQNLPSFAGCYKISAVDRSGNEGELSDAICFDNCPYYELPNVFTPNNDFCNDVFSAYSERDIVGENASSCGNPSDQSKARCARFVRKVVFRVYNRWGKEVYNYESGGERTIYIDWDGRSSEGRELASGVYYYVADVTFDTANPAKRDQVIKGWVNLIREAP</sequence>
<dbReference type="InterPro" id="IPR003961">
    <property type="entry name" value="FN3_dom"/>
</dbReference>
<comment type="caution">
    <text evidence="3">The sequence shown here is derived from an EMBL/GenBank/DDBJ whole genome shotgun (WGS) entry which is preliminary data.</text>
</comment>
<dbReference type="SUPFAM" id="SSF49265">
    <property type="entry name" value="Fibronectin type III"/>
    <property type="match status" value="1"/>
</dbReference>
<gene>
    <name evidence="3" type="ORF">KK060_03480</name>
</gene>
<evidence type="ECO:0000259" key="2">
    <source>
        <dbReference type="PROSITE" id="PS50853"/>
    </source>
</evidence>
<feature type="chain" id="PRO_5045366746" evidence="1">
    <location>
        <begin position="26"/>
        <end position="975"/>
    </location>
</feature>
<evidence type="ECO:0000313" key="3">
    <source>
        <dbReference type="EMBL" id="MBT1702323.1"/>
    </source>
</evidence>
<dbReference type="InterPro" id="IPR036116">
    <property type="entry name" value="FN3_sf"/>
</dbReference>
<keyword evidence="4" id="KW-1185">Reference proteome</keyword>
<name>A0ABS5VMS8_9BACT</name>
<dbReference type="RefSeq" id="WP_254152183.1">
    <property type="nucleotide sequence ID" value="NZ_JAHESD010000005.1"/>
</dbReference>
<dbReference type="Gene3D" id="2.60.40.10">
    <property type="entry name" value="Immunoglobulins"/>
    <property type="match status" value="3"/>
</dbReference>
<dbReference type="Proteomes" id="UP000772618">
    <property type="component" value="Unassembled WGS sequence"/>
</dbReference>
<evidence type="ECO:0000256" key="1">
    <source>
        <dbReference type="SAM" id="SignalP"/>
    </source>
</evidence>
<feature type="domain" description="Fibronectin type-III" evidence="2">
    <location>
        <begin position="525"/>
        <end position="623"/>
    </location>
</feature>
<dbReference type="CDD" id="cd00063">
    <property type="entry name" value="FN3"/>
    <property type="match status" value="1"/>
</dbReference>
<dbReference type="PROSITE" id="PS50853">
    <property type="entry name" value="FN3"/>
    <property type="match status" value="1"/>
</dbReference>
<proteinExistence type="predicted"/>
<reference evidence="3 4" key="1">
    <citation type="submission" date="2021-05" db="EMBL/GenBank/DDBJ databases">
        <title>A Polyphasic approach of four new species of the genus Ohtaekwangia: Ohtaekwangia histidinii sp. nov., Ohtaekwangia cretensis sp. nov., Ohtaekwangia indiensis sp. nov., Ohtaekwangia reichenbachii sp. nov. from diverse environment.</title>
        <authorList>
            <person name="Octaviana S."/>
        </authorList>
    </citation>
    <scope>NUCLEOTIDE SEQUENCE [LARGE SCALE GENOMIC DNA]</scope>
    <source>
        <strain evidence="3 4">PWU20</strain>
    </source>
</reference>
<dbReference type="InterPro" id="IPR013783">
    <property type="entry name" value="Ig-like_fold"/>
</dbReference>
<feature type="signal peptide" evidence="1">
    <location>
        <begin position="1"/>
        <end position="25"/>
    </location>
</feature>
<dbReference type="Gene3D" id="2.60.40.4070">
    <property type="match status" value="1"/>
</dbReference>